<reference evidence="9" key="1">
    <citation type="journal article" date="2023" name="Mol. Phylogenet. Evol.">
        <title>Genome-scale phylogeny and comparative genomics of the fungal order Sordariales.</title>
        <authorList>
            <person name="Hensen N."/>
            <person name="Bonometti L."/>
            <person name="Westerberg I."/>
            <person name="Brannstrom I.O."/>
            <person name="Guillou S."/>
            <person name="Cros-Aarteil S."/>
            <person name="Calhoun S."/>
            <person name="Haridas S."/>
            <person name="Kuo A."/>
            <person name="Mondo S."/>
            <person name="Pangilinan J."/>
            <person name="Riley R."/>
            <person name="LaButti K."/>
            <person name="Andreopoulos B."/>
            <person name="Lipzen A."/>
            <person name="Chen C."/>
            <person name="Yan M."/>
            <person name="Daum C."/>
            <person name="Ng V."/>
            <person name="Clum A."/>
            <person name="Steindorff A."/>
            <person name="Ohm R.A."/>
            <person name="Martin F."/>
            <person name="Silar P."/>
            <person name="Natvig D.O."/>
            <person name="Lalanne C."/>
            <person name="Gautier V."/>
            <person name="Ament-Velasquez S.L."/>
            <person name="Kruys A."/>
            <person name="Hutchinson M.I."/>
            <person name="Powell A.J."/>
            <person name="Barry K."/>
            <person name="Miller A.N."/>
            <person name="Grigoriev I.V."/>
            <person name="Debuchy R."/>
            <person name="Gladieux P."/>
            <person name="Hiltunen Thoren M."/>
            <person name="Johannesson H."/>
        </authorList>
    </citation>
    <scope>NUCLEOTIDE SEQUENCE</scope>
    <source>
        <strain evidence="9">CBS 892.96</strain>
    </source>
</reference>
<dbReference type="SMART" id="SM00983">
    <property type="entry name" value="TPK_B1_binding"/>
    <property type="match status" value="1"/>
</dbReference>
<dbReference type="AlphaFoldDB" id="A0AAN7ABQ6"/>
<dbReference type="Proteomes" id="UP001302321">
    <property type="component" value="Unassembled WGS sequence"/>
</dbReference>
<evidence type="ECO:0000256" key="7">
    <source>
        <dbReference type="PIRNR" id="PIRNR031057"/>
    </source>
</evidence>
<evidence type="ECO:0000256" key="3">
    <source>
        <dbReference type="ARBA" id="ARBA00022679"/>
    </source>
</evidence>
<evidence type="ECO:0000256" key="4">
    <source>
        <dbReference type="ARBA" id="ARBA00022741"/>
    </source>
</evidence>
<dbReference type="GO" id="GO:0006772">
    <property type="term" value="P:thiamine metabolic process"/>
    <property type="evidence" value="ECO:0007669"/>
    <property type="project" value="InterPro"/>
</dbReference>
<accession>A0AAN7ABQ6</accession>
<keyword evidence="6 7" id="KW-0067">ATP-binding</keyword>
<organism evidence="9 10">
    <name type="scientific">Triangularia setosa</name>
    <dbReference type="NCBI Taxonomy" id="2587417"/>
    <lineage>
        <taxon>Eukaryota</taxon>
        <taxon>Fungi</taxon>
        <taxon>Dikarya</taxon>
        <taxon>Ascomycota</taxon>
        <taxon>Pezizomycotina</taxon>
        <taxon>Sordariomycetes</taxon>
        <taxon>Sordariomycetidae</taxon>
        <taxon>Sordariales</taxon>
        <taxon>Podosporaceae</taxon>
        <taxon>Triangularia</taxon>
    </lineage>
</organism>
<dbReference type="EC" id="2.7.6.2" evidence="7"/>
<comment type="caution">
    <text evidence="9">The sequence shown here is derived from an EMBL/GenBank/DDBJ whole genome shotgun (WGS) entry which is preliminary data.</text>
</comment>
<dbReference type="GO" id="GO:0005524">
    <property type="term" value="F:ATP binding"/>
    <property type="evidence" value="ECO:0007669"/>
    <property type="project" value="UniProtKB-UniRule"/>
</dbReference>
<dbReference type="PANTHER" id="PTHR13622">
    <property type="entry name" value="THIAMIN PYROPHOSPHOKINASE"/>
    <property type="match status" value="1"/>
</dbReference>
<dbReference type="Pfam" id="PF04265">
    <property type="entry name" value="TPK_B1_binding"/>
    <property type="match status" value="1"/>
</dbReference>
<dbReference type="GO" id="GO:0009229">
    <property type="term" value="P:thiamine diphosphate biosynthetic process"/>
    <property type="evidence" value="ECO:0007669"/>
    <property type="project" value="UniProtKB-UniRule"/>
</dbReference>
<evidence type="ECO:0000256" key="6">
    <source>
        <dbReference type="ARBA" id="ARBA00022840"/>
    </source>
</evidence>
<evidence type="ECO:0000313" key="10">
    <source>
        <dbReference type="Proteomes" id="UP001302321"/>
    </source>
</evidence>
<dbReference type="PANTHER" id="PTHR13622:SF8">
    <property type="entry name" value="THIAMIN PYROPHOSPHOKINASE 1"/>
    <property type="match status" value="1"/>
</dbReference>
<keyword evidence="4 7" id="KW-0547">Nucleotide-binding</keyword>
<dbReference type="CDD" id="cd07995">
    <property type="entry name" value="TPK"/>
    <property type="match status" value="1"/>
</dbReference>
<dbReference type="GO" id="GO:0004788">
    <property type="term" value="F:thiamine diphosphokinase activity"/>
    <property type="evidence" value="ECO:0007669"/>
    <property type="project" value="UniProtKB-UniRule"/>
</dbReference>
<dbReference type="SUPFAM" id="SSF63999">
    <property type="entry name" value="Thiamin pyrophosphokinase, catalytic domain"/>
    <property type="match status" value="1"/>
</dbReference>
<evidence type="ECO:0000256" key="2">
    <source>
        <dbReference type="ARBA" id="ARBA00006785"/>
    </source>
</evidence>
<dbReference type="InterPro" id="IPR006282">
    <property type="entry name" value="Thi_PPkinase"/>
</dbReference>
<evidence type="ECO:0000259" key="8">
    <source>
        <dbReference type="SMART" id="SM00983"/>
    </source>
</evidence>
<dbReference type="InterPro" id="IPR036759">
    <property type="entry name" value="TPK_catalytic_sf"/>
</dbReference>
<dbReference type="Gene3D" id="3.40.50.10240">
    <property type="entry name" value="Thiamin pyrophosphokinase, catalytic domain"/>
    <property type="match status" value="1"/>
</dbReference>
<dbReference type="EMBL" id="MU866096">
    <property type="protein sequence ID" value="KAK4180624.1"/>
    <property type="molecule type" value="Genomic_DNA"/>
</dbReference>
<name>A0AAN7ABQ6_9PEZI</name>
<reference evidence="9" key="2">
    <citation type="submission" date="2023-05" db="EMBL/GenBank/DDBJ databases">
        <authorList>
            <consortium name="Lawrence Berkeley National Laboratory"/>
            <person name="Steindorff A."/>
            <person name="Hensen N."/>
            <person name="Bonometti L."/>
            <person name="Westerberg I."/>
            <person name="Brannstrom I.O."/>
            <person name="Guillou S."/>
            <person name="Cros-Aarteil S."/>
            <person name="Calhoun S."/>
            <person name="Haridas S."/>
            <person name="Kuo A."/>
            <person name="Mondo S."/>
            <person name="Pangilinan J."/>
            <person name="Riley R."/>
            <person name="Labutti K."/>
            <person name="Andreopoulos B."/>
            <person name="Lipzen A."/>
            <person name="Chen C."/>
            <person name="Yanf M."/>
            <person name="Daum C."/>
            <person name="Ng V."/>
            <person name="Clum A."/>
            <person name="Ohm R."/>
            <person name="Martin F."/>
            <person name="Silar P."/>
            <person name="Natvig D."/>
            <person name="Lalanne C."/>
            <person name="Gautier V."/>
            <person name="Ament-Velasquez S.L."/>
            <person name="Kruys A."/>
            <person name="Hutchinson M.I."/>
            <person name="Powell A.J."/>
            <person name="Barry K."/>
            <person name="Miller A.N."/>
            <person name="Grigoriev I.V."/>
            <person name="Debuchy R."/>
            <person name="Gladieux P."/>
            <person name="Thoren M.H."/>
            <person name="Johannesson H."/>
        </authorList>
    </citation>
    <scope>NUCLEOTIDE SEQUENCE</scope>
    <source>
        <strain evidence="9">CBS 892.96</strain>
    </source>
</reference>
<sequence length="282" mass="31633">MTACSPQVNNGWPIIEWDPADIIRPSSNDTPPDYALLILNQPIHNHVGMIKTLWNNASFRIAADGATNCLHDVAGAHSDPSFDNLDVIIGDLDSISLVARAYYETPPRRTSVIYHRDDYSTDFAKAVEHIRQRFTPPPPSSKPPKDIVAVGSLGGRVDHGLSQLHHLYLYQTDPDYRNGKMYFFSGESLTFMLKAGRKHIIRVRDDCPTGEESDDVFAKWVGILPVKEPSVITTKGLEWDVTDWPTEFGGQMSTSNHIRPETQVVEIETTKDVLFTMSLRQT</sequence>
<dbReference type="NCBIfam" id="TIGR01378">
    <property type="entry name" value="thi_PPkinase"/>
    <property type="match status" value="1"/>
</dbReference>
<comment type="pathway">
    <text evidence="1 7">Cofactor biosynthesis; thiamine diphosphate biosynthesis; thiamine diphosphate from thiamine: step 1/1.</text>
</comment>
<comment type="catalytic activity">
    <reaction evidence="7">
        <text>thiamine + ATP = thiamine diphosphate + AMP + H(+)</text>
        <dbReference type="Rhea" id="RHEA:11576"/>
        <dbReference type="ChEBI" id="CHEBI:15378"/>
        <dbReference type="ChEBI" id="CHEBI:18385"/>
        <dbReference type="ChEBI" id="CHEBI:30616"/>
        <dbReference type="ChEBI" id="CHEBI:58937"/>
        <dbReference type="ChEBI" id="CHEBI:456215"/>
    </reaction>
</comment>
<dbReference type="GO" id="GO:0016301">
    <property type="term" value="F:kinase activity"/>
    <property type="evidence" value="ECO:0007669"/>
    <property type="project" value="UniProtKB-UniRule"/>
</dbReference>
<keyword evidence="5 7" id="KW-0418">Kinase</keyword>
<keyword evidence="10" id="KW-1185">Reference proteome</keyword>
<evidence type="ECO:0000313" key="9">
    <source>
        <dbReference type="EMBL" id="KAK4180624.1"/>
    </source>
</evidence>
<dbReference type="SUPFAM" id="SSF63862">
    <property type="entry name" value="Thiamin pyrophosphokinase, substrate-binding domain"/>
    <property type="match status" value="1"/>
</dbReference>
<comment type="similarity">
    <text evidence="2 7">Belongs to the thiamine pyrophosphokinase family.</text>
</comment>
<proteinExistence type="inferred from homology"/>
<protein>
    <recommendedName>
        <fullName evidence="7">Thiamine pyrophosphokinase</fullName>
        <ecNumber evidence="7">2.7.6.2</ecNumber>
    </recommendedName>
</protein>
<dbReference type="PIRSF" id="PIRSF031057">
    <property type="entry name" value="Thiamin_pyrophosphokinase"/>
    <property type="match status" value="1"/>
</dbReference>
<dbReference type="Pfam" id="PF04263">
    <property type="entry name" value="TPK_catalytic"/>
    <property type="match status" value="1"/>
</dbReference>
<dbReference type="InterPro" id="IPR007373">
    <property type="entry name" value="Thiamin_PyroPKinase_B1-bd"/>
</dbReference>
<evidence type="ECO:0000256" key="1">
    <source>
        <dbReference type="ARBA" id="ARBA00005078"/>
    </source>
</evidence>
<dbReference type="InterPro" id="IPR007371">
    <property type="entry name" value="TPK_catalytic"/>
</dbReference>
<keyword evidence="3 7" id="KW-0808">Transferase</keyword>
<evidence type="ECO:0000256" key="5">
    <source>
        <dbReference type="ARBA" id="ARBA00022777"/>
    </source>
</evidence>
<dbReference type="InterPro" id="IPR036371">
    <property type="entry name" value="TPK_B1-bd_sf"/>
</dbReference>
<dbReference type="GO" id="GO:0030975">
    <property type="term" value="F:thiamine binding"/>
    <property type="evidence" value="ECO:0007669"/>
    <property type="project" value="UniProtKB-UniRule"/>
</dbReference>
<dbReference type="InterPro" id="IPR016966">
    <property type="entry name" value="Thiamin_pyrophosphokinase_euk"/>
</dbReference>
<gene>
    <name evidence="9" type="ORF">QBC36DRAFT_19509</name>
</gene>
<feature type="domain" description="Thiamin pyrophosphokinase thiamin-binding" evidence="8">
    <location>
        <begin position="196"/>
        <end position="273"/>
    </location>
</feature>